<dbReference type="GO" id="GO:0019433">
    <property type="term" value="P:triglyceride catabolic process"/>
    <property type="evidence" value="ECO:0007669"/>
    <property type="project" value="EnsemblFungi"/>
</dbReference>
<dbReference type="FunCoup" id="G8ZU46">
    <property type="interactions" value="94"/>
</dbReference>
<dbReference type="HOGENOM" id="CLU_018394_1_1_1"/>
<evidence type="ECO:0000256" key="3">
    <source>
        <dbReference type="ARBA" id="ARBA00022677"/>
    </source>
</evidence>
<proteinExistence type="inferred from homology"/>
<dbReference type="GO" id="GO:0005811">
    <property type="term" value="C:lipid droplet"/>
    <property type="evidence" value="ECO:0007669"/>
    <property type="project" value="UniProtKB-SubCell"/>
</dbReference>
<keyword evidence="5" id="KW-1133">Transmembrane helix</keyword>
<dbReference type="EMBL" id="HE616745">
    <property type="protein sequence ID" value="CCE92140.1"/>
    <property type="molecule type" value="Genomic_DNA"/>
</dbReference>
<protein>
    <recommendedName>
        <fullName evidence="8">Lipid droplet-associated hydrolase</fullName>
    </recommendedName>
</protein>
<keyword evidence="5" id="KW-0472">Membrane</keyword>
<dbReference type="RefSeq" id="XP_003681351.1">
    <property type="nucleotide sequence ID" value="XM_003681303.1"/>
</dbReference>
<evidence type="ECO:0008006" key="8">
    <source>
        <dbReference type="Google" id="ProtNLM"/>
    </source>
</evidence>
<name>G8ZU46_TORDE</name>
<keyword evidence="7" id="KW-1185">Reference proteome</keyword>
<feature type="transmembrane region" description="Helical" evidence="5">
    <location>
        <begin position="169"/>
        <end position="191"/>
    </location>
</feature>
<dbReference type="OrthoDB" id="448051at2759"/>
<reference evidence="6 7" key="1">
    <citation type="journal article" date="2011" name="Proc. Natl. Acad. Sci. U.S.A.">
        <title>Evolutionary erosion of yeast sex chromosomes by mating-type switching accidents.</title>
        <authorList>
            <person name="Gordon J.L."/>
            <person name="Armisen D."/>
            <person name="Proux-Wera E."/>
            <person name="Oheigeartaigh S.S."/>
            <person name="Byrne K.P."/>
            <person name="Wolfe K.H."/>
        </authorList>
    </citation>
    <scope>NUCLEOTIDE SEQUENCE [LARGE SCALE GENOMIC DNA]</scope>
    <source>
        <strain evidence="7">ATCC 10662 / CBS 1146 / NBRC 0425 / NCYC 2629 / NRRL Y-866</strain>
    </source>
</reference>
<dbReference type="PANTHER" id="PTHR13390">
    <property type="entry name" value="LIPASE"/>
    <property type="match status" value="1"/>
</dbReference>
<dbReference type="GO" id="GO:0019915">
    <property type="term" value="P:lipid storage"/>
    <property type="evidence" value="ECO:0007669"/>
    <property type="project" value="InterPro"/>
</dbReference>
<dbReference type="GO" id="GO:0004806">
    <property type="term" value="F:triacylglycerol lipase activity"/>
    <property type="evidence" value="ECO:0007669"/>
    <property type="project" value="EnsemblFungi"/>
</dbReference>
<evidence type="ECO:0000256" key="1">
    <source>
        <dbReference type="ARBA" id="ARBA00004502"/>
    </source>
</evidence>
<dbReference type="AlphaFoldDB" id="G8ZU46"/>
<evidence type="ECO:0000313" key="7">
    <source>
        <dbReference type="Proteomes" id="UP000005627"/>
    </source>
</evidence>
<comment type="subcellular location">
    <subcellularLocation>
        <location evidence="1">Lipid droplet</location>
    </subcellularLocation>
</comment>
<keyword evidence="5" id="KW-0812">Transmembrane</keyword>
<dbReference type="InterPro" id="IPR019363">
    <property type="entry name" value="LDAH"/>
</dbReference>
<dbReference type="InterPro" id="IPR029058">
    <property type="entry name" value="AB_hydrolase_fold"/>
</dbReference>
<dbReference type="PANTHER" id="PTHR13390:SF0">
    <property type="entry name" value="LIPID DROPLET-ASSOCIATED HYDROLASE"/>
    <property type="match status" value="1"/>
</dbReference>
<organism evidence="6 7">
    <name type="scientific">Torulaspora delbrueckii</name>
    <name type="common">Yeast</name>
    <name type="synonym">Candida colliculosa</name>
    <dbReference type="NCBI Taxonomy" id="4950"/>
    <lineage>
        <taxon>Eukaryota</taxon>
        <taxon>Fungi</taxon>
        <taxon>Dikarya</taxon>
        <taxon>Ascomycota</taxon>
        <taxon>Saccharomycotina</taxon>
        <taxon>Saccharomycetes</taxon>
        <taxon>Saccharomycetales</taxon>
        <taxon>Saccharomycetaceae</taxon>
        <taxon>Torulaspora</taxon>
    </lineage>
</organism>
<dbReference type="KEGG" id="tdl:TDEL_0D05560"/>
<dbReference type="Pfam" id="PF10230">
    <property type="entry name" value="LIDHydrolase"/>
    <property type="match status" value="1"/>
</dbReference>
<gene>
    <name evidence="6" type="primary">TDEL0D05560</name>
    <name evidence="6" type="ORF">TDEL_0D05560</name>
</gene>
<comment type="similarity">
    <text evidence="2">Belongs to the AB hydrolase superfamily. LDAH family.</text>
</comment>
<accession>G8ZU46</accession>
<dbReference type="Proteomes" id="UP000005627">
    <property type="component" value="Chromosome 4"/>
</dbReference>
<dbReference type="InParanoid" id="G8ZU46"/>
<dbReference type="eggNOG" id="KOG3975">
    <property type="taxonomic scope" value="Eukaryota"/>
</dbReference>
<keyword evidence="3" id="KW-0551">Lipid droplet</keyword>
<dbReference type="GeneID" id="11503507"/>
<sequence length="311" mass="35837">MAAREYIKCAYPTSIVHFKSISIRGKSECPLFVWIPGNPGLIEYYEEFLMLIHRQHPEWEVLGISHAGMSTASVSKSEKSERNDVYSLKQQIDHKLEIIKDFSSTNRPLIIMGHSVGAYMVQHIVLSDKLVGKVAKMGLLTPTILDIHTSKKGVVLTKVLYWLKDLPQLAGWFSSLLFGFFLPSFILRILLSFFMGCHRNSSGVLTTTVLLENGEFVKQALGLSVYEMEEIRSDWAFQRRLIVHCNERGISTWLLFSDSDHWVADTTREDLIKFYRDHYRADKIKIHTCKIPHSFVLNHSKYLISEYFEDS</sequence>
<evidence type="ECO:0000256" key="4">
    <source>
        <dbReference type="ARBA" id="ARBA00022801"/>
    </source>
</evidence>
<evidence type="ECO:0000256" key="2">
    <source>
        <dbReference type="ARBA" id="ARBA00008300"/>
    </source>
</evidence>
<dbReference type="Gene3D" id="3.40.50.1820">
    <property type="entry name" value="alpha/beta hydrolase"/>
    <property type="match status" value="1"/>
</dbReference>
<evidence type="ECO:0000256" key="5">
    <source>
        <dbReference type="SAM" id="Phobius"/>
    </source>
</evidence>
<evidence type="ECO:0000313" key="6">
    <source>
        <dbReference type="EMBL" id="CCE92140.1"/>
    </source>
</evidence>
<dbReference type="SUPFAM" id="SSF53474">
    <property type="entry name" value="alpha/beta-Hydrolases"/>
    <property type="match status" value="1"/>
</dbReference>
<keyword evidence="4" id="KW-0378">Hydrolase</keyword>